<comment type="subunit">
    <text evidence="2">Heterodimer of SbcC and SbcD.</text>
</comment>
<feature type="coiled-coil region" evidence="4">
    <location>
        <begin position="609"/>
        <end position="667"/>
    </location>
</feature>
<evidence type="ECO:0000313" key="8">
    <source>
        <dbReference type="Proteomes" id="UP000824160"/>
    </source>
</evidence>
<comment type="similarity">
    <text evidence="1">Belongs to the SMC family. SbcC subfamily.</text>
</comment>
<feature type="domain" description="Rad50/SbcC-type AAA" evidence="6">
    <location>
        <begin position="5"/>
        <end position="214"/>
    </location>
</feature>
<dbReference type="Gene3D" id="3.40.50.300">
    <property type="entry name" value="P-loop containing nucleotide triphosphate hydrolases"/>
    <property type="match status" value="2"/>
</dbReference>
<reference evidence="7" key="1">
    <citation type="submission" date="2020-10" db="EMBL/GenBank/DDBJ databases">
        <authorList>
            <person name="Gilroy R."/>
        </authorList>
    </citation>
    <scope>NUCLEOTIDE SEQUENCE</scope>
    <source>
        <strain evidence="7">ChiBcec7-5410</strain>
    </source>
</reference>
<evidence type="ECO:0000256" key="3">
    <source>
        <dbReference type="ARBA" id="ARBA00013368"/>
    </source>
</evidence>
<dbReference type="Proteomes" id="UP000824160">
    <property type="component" value="Unassembled WGS sequence"/>
</dbReference>
<feature type="coiled-coil region" evidence="4">
    <location>
        <begin position="332"/>
        <end position="362"/>
    </location>
</feature>
<proteinExistence type="inferred from homology"/>
<organism evidence="7 8">
    <name type="scientific">Candidatus Faecivivens stercoripullorum</name>
    <dbReference type="NCBI Taxonomy" id="2840805"/>
    <lineage>
        <taxon>Bacteria</taxon>
        <taxon>Bacillati</taxon>
        <taxon>Bacillota</taxon>
        <taxon>Clostridia</taxon>
        <taxon>Eubacteriales</taxon>
        <taxon>Oscillospiraceae</taxon>
        <taxon>Oscillospiraceae incertae sedis</taxon>
        <taxon>Candidatus Faecivivens</taxon>
    </lineage>
</organism>
<dbReference type="InterPro" id="IPR038729">
    <property type="entry name" value="Rad50/SbcC_AAA"/>
</dbReference>
<evidence type="ECO:0000256" key="4">
    <source>
        <dbReference type="SAM" id="Coils"/>
    </source>
</evidence>
<evidence type="ECO:0000256" key="2">
    <source>
        <dbReference type="ARBA" id="ARBA00011322"/>
    </source>
</evidence>
<feature type="compositionally biased region" description="Basic and acidic residues" evidence="5">
    <location>
        <begin position="547"/>
        <end position="571"/>
    </location>
</feature>
<name>A0A9D1KT77_9FIRM</name>
<reference evidence="7" key="2">
    <citation type="journal article" date="2021" name="PeerJ">
        <title>Extensive microbial diversity within the chicken gut microbiome revealed by metagenomics and culture.</title>
        <authorList>
            <person name="Gilroy R."/>
            <person name="Ravi A."/>
            <person name="Getino M."/>
            <person name="Pursley I."/>
            <person name="Horton D.L."/>
            <person name="Alikhan N.F."/>
            <person name="Baker D."/>
            <person name="Gharbi K."/>
            <person name="Hall N."/>
            <person name="Watson M."/>
            <person name="Adriaenssens E.M."/>
            <person name="Foster-Nyarko E."/>
            <person name="Jarju S."/>
            <person name="Secka A."/>
            <person name="Antonio M."/>
            <person name="Oren A."/>
            <person name="Chaudhuri R.R."/>
            <person name="La Ragione R."/>
            <person name="Hildebrand F."/>
            <person name="Pallen M.J."/>
        </authorList>
    </citation>
    <scope>NUCLEOTIDE SEQUENCE</scope>
    <source>
        <strain evidence="7">ChiBcec7-5410</strain>
    </source>
</reference>
<comment type="caution">
    <text evidence="7">The sequence shown here is derived from an EMBL/GenBank/DDBJ whole genome shotgun (WGS) entry which is preliminary data.</text>
</comment>
<dbReference type="GO" id="GO:0016887">
    <property type="term" value="F:ATP hydrolysis activity"/>
    <property type="evidence" value="ECO:0007669"/>
    <property type="project" value="InterPro"/>
</dbReference>
<evidence type="ECO:0000256" key="5">
    <source>
        <dbReference type="SAM" id="MobiDB-lite"/>
    </source>
</evidence>
<dbReference type="GO" id="GO:0006302">
    <property type="term" value="P:double-strand break repair"/>
    <property type="evidence" value="ECO:0007669"/>
    <property type="project" value="InterPro"/>
</dbReference>
<dbReference type="PANTHER" id="PTHR32114">
    <property type="entry name" value="ABC TRANSPORTER ABCH.3"/>
    <property type="match status" value="1"/>
</dbReference>
<dbReference type="SUPFAM" id="SSF52540">
    <property type="entry name" value="P-loop containing nucleoside triphosphate hydrolases"/>
    <property type="match status" value="1"/>
</dbReference>
<evidence type="ECO:0000313" key="7">
    <source>
        <dbReference type="EMBL" id="HIT95336.1"/>
    </source>
</evidence>
<dbReference type="Pfam" id="PF13476">
    <property type="entry name" value="AAA_23"/>
    <property type="match status" value="1"/>
</dbReference>
<dbReference type="PANTHER" id="PTHR32114:SF2">
    <property type="entry name" value="ABC TRANSPORTER ABCH.3"/>
    <property type="match status" value="1"/>
</dbReference>
<dbReference type="EMBL" id="DVLW01000251">
    <property type="protein sequence ID" value="HIT95336.1"/>
    <property type="molecule type" value="Genomic_DNA"/>
</dbReference>
<evidence type="ECO:0000256" key="1">
    <source>
        <dbReference type="ARBA" id="ARBA00006930"/>
    </source>
</evidence>
<feature type="compositionally biased region" description="Polar residues" evidence="5">
    <location>
        <begin position="722"/>
        <end position="732"/>
    </location>
</feature>
<dbReference type="InterPro" id="IPR027417">
    <property type="entry name" value="P-loop_NTPase"/>
</dbReference>
<evidence type="ECO:0000259" key="6">
    <source>
        <dbReference type="Pfam" id="PF13476"/>
    </source>
</evidence>
<keyword evidence="4" id="KW-0175">Coiled coil</keyword>
<gene>
    <name evidence="7" type="ORF">IAC43_09135</name>
</gene>
<sequence>MRPIKLTMTAFGPYAGSVTVDFSKFGEKGLFLITGDTGAGKTTIFDGITFALYGETSGSVREPDSLRSGYAGPDTETSVQLDFRYAGKRYSVTRSPRYERPKKRGEGTSLHPATAELTMPDGQVITSIKSVNEKLEEIIGLTAQQFSQVAMIAQGDFQKLLLAESKERQRIFTTLFSTEDFARFTDLLRSMESEARAQKESLFQEIQLQQSQIELPDELRPDPEKWQSIIGSPYNWEELSPLLNKAITADQAAEKALGASAAENEEMRAGLAAAVKTGEELNARLDKLEMTRQELALQKLRTAEMEETERRLTLAVAAEKVRPEAEGCVRAAKRLKEAAQSLQNSADELTLAQKVMEKAERALGLQEKNIPQQNRLTGEVQMLEKTRPQFERLESQMQLQKKLEQERKQLISKVNSLICRQEEEQGKISGMKMSEQQLRPVPAKLAAEQANLSRARQLAALTARIVGAVKTYRETIRERDKVQAIAKSDLKFWEQTQKTLADVRTRFFAHQAGFLASSLTEGQPCPVCGSAHHPSPAPLPDGAPSEEELKKAETAEKDSGRRSTESSRKSGELAAKVGEMEKNLLISVEGAYGQSVPLEQISPFLKEQESAINAQIEQLEKNCNDLESKAARLASLTEEIGKRETALKEVSASLETERQNLQDASGKLQAANAGVNEIRAQLPCQSPEELEKLIARRRQTLTRLEQDLQTARTEREKAATALSASQSKNASCQEERQKAETDYRQAVDRYREALTSAGFPDKEAYIAARLQPETARQMKKELDDWNQLTLRLKASCETLSEETKDQPRADIAGLSAALDAASGKGERLRAEQSVVYRRRENNLRIYQCLTDKAPAFAKAAAEHARLLRLYQTASGGLVGKRRLSFETFVQAAYFEEVIREANRRLRVMSAGQYKLLRTDEKTGASQTGLALNVLDHYTGKVRSVKTLSGGETFMASLALALGLSDVISRSSGGIKLDTMFIDEGFGTLDSDSLELALGILSEVSAGDHLVGIISHVSELSSRIENKIVVRKTASGSVIKS</sequence>
<accession>A0A9D1KT77</accession>
<feature type="region of interest" description="Disordered" evidence="5">
    <location>
        <begin position="709"/>
        <end position="740"/>
    </location>
</feature>
<feature type="coiled-coil region" evidence="4">
    <location>
        <begin position="271"/>
        <end position="298"/>
    </location>
</feature>
<feature type="region of interest" description="Disordered" evidence="5">
    <location>
        <begin position="527"/>
        <end position="574"/>
    </location>
</feature>
<dbReference type="Pfam" id="PF13558">
    <property type="entry name" value="SbcC_Walker_B"/>
    <property type="match status" value="1"/>
</dbReference>
<feature type="coiled-coil region" evidence="4">
    <location>
        <begin position="393"/>
        <end position="420"/>
    </location>
</feature>
<dbReference type="AlphaFoldDB" id="A0A9D1KT77"/>
<protein>
    <recommendedName>
        <fullName evidence="3">Nuclease SbcCD subunit C</fullName>
    </recommendedName>
</protein>